<evidence type="ECO:0000256" key="4">
    <source>
        <dbReference type="ARBA" id="ARBA00023242"/>
    </source>
</evidence>
<comment type="caution">
    <text evidence="9">The sequence shown here is derived from an EMBL/GenBank/DDBJ whole genome shotgun (WGS) entry which is preliminary data.</text>
</comment>
<dbReference type="GO" id="GO:1990414">
    <property type="term" value="P:replication-born double-strand break repair via sister chromatid exchange"/>
    <property type="evidence" value="ECO:0007669"/>
    <property type="project" value="TreeGrafter"/>
</dbReference>
<evidence type="ECO:0000256" key="5">
    <source>
        <dbReference type="ARBA" id="ARBA00023306"/>
    </source>
</evidence>
<dbReference type="InterPro" id="IPR024986">
    <property type="entry name" value="Nipped-B_C"/>
</dbReference>
<feature type="compositionally biased region" description="Basic and acidic residues" evidence="7">
    <location>
        <begin position="366"/>
        <end position="376"/>
    </location>
</feature>
<feature type="region of interest" description="Disordered" evidence="7">
    <location>
        <begin position="99"/>
        <end position="122"/>
    </location>
</feature>
<dbReference type="GO" id="GO:0010468">
    <property type="term" value="P:regulation of gene expression"/>
    <property type="evidence" value="ECO:0007669"/>
    <property type="project" value="InterPro"/>
</dbReference>
<dbReference type="CDD" id="cd23958">
    <property type="entry name" value="SCC2"/>
    <property type="match status" value="1"/>
</dbReference>
<evidence type="ECO:0000256" key="3">
    <source>
        <dbReference type="ARBA" id="ARBA00022737"/>
    </source>
</evidence>
<evidence type="ECO:0000259" key="8">
    <source>
        <dbReference type="Pfam" id="PF12830"/>
    </source>
</evidence>
<reference evidence="9" key="1">
    <citation type="submission" date="2020-04" db="EMBL/GenBank/DDBJ databases">
        <title>Analysis of mating type loci in Filobasidium floriforme.</title>
        <authorList>
            <person name="Nowrousian M."/>
        </authorList>
    </citation>
    <scope>NUCLEOTIDE SEQUENCE</scope>
    <source>
        <strain evidence="9">CBS 6242</strain>
    </source>
</reference>
<sequence>MMHNNSNNSQSGPGTAADAGVRNNAAHPDILDLLATYPFIQYTPSSRVARHLEGLNLTQSSSTLSDPSTLYPQYAGTFDQLGRAMGVNTIAAPRGSYEHVPQAQYQPQPQPQPQPQFPGQNQAQAYDQTLPQQTHSTQSQPQYTDRRVYDLNRQTALGYMDRWGGHVGQNRGSAQHGTGSHQQGYHHNQNQNGHQTQYQTGNGMSASPGARVPGTGMGAGSWIGGVRETIDLSGGGGGRYPGQNLDASSVSNGAAMINPFTEFSQRVVPPLPHQPTGYGLSADQGYQQHHPSFSSSPLTSQHARQVSGSVSSSSPRPNPPQRQANTYTVDQSGPFLEDYLAQIDSKRKAELEQERNRLLVLEQQEKREKERRKVEQKPSASVSVSPQKRRMGEDKGKMQIQAQAKVEGKKPKTIPSQFQQPEGIRLTPVVEIPMRKPIKMSGYRSPDEGSEDDEDDDEEEDELDDYGDGDYGGDYDMDRSTRRRRLSDSGMAMMTPGTYGKTQGTPSRRTGFTSAARSVKKDNHKVLYRFVEDIFEAEDAFPANLSEEDLKGSADGPFDRLTRRARQDDKALLSRGTVERLSVLFKQCTRTARDRSKRGLIRTSGGDDGDVSENLSKWETEELARLIKVLERSMVEVEEDISIFPHDGHGARTREALEEVVNGKGKPAKKKRRPAKVEDDEAVVAMDEEKARKAVQGLSVLVDGLTAAECVLSLLTADDLAKPLYSEDVIREAVACASTAVGDVILPFLEALSGTSSISSSVLAHITSQTDAPAKQIRQTLSLLSRSASRFLHRVTRLIAHEGLALPESLVYTITQLAVQLIFVVDPIVESKTGATARATTIWKEAMEGQAGTKALKAEAMDVLKTLYTRQGTVEREEILKEVLGSTAKVADLKKSQTGYRTRKGKTIHFVSALLLELMQDCAHGVRGMLEASDVAEMMETDGGETDAKPTSKLNITALAAYMDEMDRSAHFVLQYMLSKLSGANASKQKSSLEVNHKVILETFLEDQVEVLYMPEFPAAAISLGITARTLISILEENKPTAENATIRGIAIDHLGVLVSALRQYEMNNTGGEAPMNLRKIVQTGKQAAWVSLRDANHVLLQTLQKNASQNGLYSSAADVMTAKWLLELHRALRQESPEDGDDGAADTEMDQDPSPIMREIQNDLVRTSRKVDDESVFAHAKDDLLAQADRPCIIVEMARPLQSALGLIFKAILGCMGAPVVAHRTKAIKALGAAIAVDPAYLSRSDIRASIHERISDSSPAVRDAAIDLVGKYIPDQPEVALQYYPSISSRIADTGPAVRKRVIKLFKVIYDLVSKRNTRIEICCKLVGLVDDEEDAVKDLALATLREIWFPQEPIPGSRQTRRSATPASTTSSRDSGEMLVHPIVDVVSRYSNDIVPVELAIKEISKTQSKDLGQEYSQLIGAMLDRLMSDDNRSPAETLPLVRSIHLLSSAKPQSMDLQRATSLLPYLRQATTPDEVVLCETLMRIFRLSIPFLPKTASNFAVELCKILLPMIAKPSGKLSTLEEAVMCYCATVTHLTQEYGRILTILRSCIGKIRNETAKAQKTKDKKPLDQKTLPFIAAIATLLVAKSDLDDIRTKRDEVDDFVYEIAGDSMAKFMFETLLGLWNLELDQTMRHAVIQCFGHLYQAFPTLMTDKRSIEIMDSVLTGESTNQQTTLKMLTLIHETLVTLVDSSSKDSGKKTTADGPAPVDMDQLIGDTAGFAESGVGSAIIQRYIDKILHAALSRYDDIQKVAIDILSLTIHQGLAHPIQSFPIIVTLETSQFPHVSEKAFALHSHLQAKHASIINSRYFESAKVVFDYRKTIEKDVLGYSNPIAPVALLDRWYSLIRDKRPVRQDFLKAMCKAFSFEATPPAVTWDDVLLARFMAENLSLIEFKVQEEVLQIIAAMTALLAGLGMQVAEISNSVKIAGQPHDSLKYAKLVKDTENDDDMEQDDSQASAIDYNVEALINATAMVGIIISLKTRLKKTYGLTEDKVTKFVPGKKTAASDRATTRRITDGSGGLPDWSILPGVKKRVETVAEFQDQAIAFTRLVEEDGTMRPEYSGEEDEDED</sequence>
<dbReference type="InterPro" id="IPR033031">
    <property type="entry name" value="Scc2/Nipped-B"/>
</dbReference>
<feature type="region of interest" description="Disordered" evidence="7">
    <location>
        <begin position="1"/>
        <end position="21"/>
    </location>
</feature>
<dbReference type="GO" id="GO:0061775">
    <property type="term" value="F:cohesin loader activity"/>
    <property type="evidence" value="ECO:0007669"/>
    <property type="project" value="InterPro"/>
</dbReference>
<feature type="compositionally biased region" description="Low complexity" evidence="7">
    <location>
        <begin position="304"/>
        <end position="315"/>
    </location>
</feature>
<dbReference type="GO" id="GO:0090694">
    <property type="term" value="C:Scc2-Scc4 cohesin loading complex"/>
    <property type="evidence" value="ECO:0007669"/>
    <property type="project" value="TreeGrafter"/>
</dbReference>
<evidence type="ECO:0000313" key="9">
    <source>
        <dbReference type="EMBL" id="KAG7571243.1"/>
    </source>
</evidence>
<feature type="region of interest" description="Disordered" evidence="7">
    <location>
        <begin position="1136"/>
        <end position="1157"/>
    </location>
</feature>
<evidence type="ECO:0000313" key="10">
    <source>
        <dbReference type="Proteomes" id="UP000812966"/>
    </source>
</evidence>
<proteinExistence type="inferred from homology"/>
<evidence type="ECO:0000256" key="7">
    <source>
        <dbReference type="SAM" id="MobiDB-lite"/>
    </source>
</evidence>
<name>A0A8K0JR73_9TREE</name>
<dbReference type="Pfam" id="PF12765">
    <property type="entry name" value="Cohesin_HEAT"/>
    <property type="match status" value="1"/>
</dbReference>
<dbReference type="SUPFAM" id="SSF48371">
    <property type="entry name" value="ARM repeat"/>
    <property type="match status" value="1"/>
</dbReference>
<feature type="region of interest" description="Disordered" evidence="7">
    <location>
        <begin position="162"/>
        <end position="221"/>
    </location>
</feature>
<feature type="compositionally biased region" description="Polar residues" evidence="7">
    <location>
        <begin position="1"/>
        <end position="13"/>
    </location>
</feature>
<feature type="compositionally biased region" description="Acidic residues" evidence="7">
    <location>
        <begin position="1138"/>
        <end position="1152"/>
    </location>
</feature>
<feature type="compositionally biased region" description="Polar residues" evidence="7">
    <location>
        <begin position="500"/>
        <end position="516"/>
    </location>
</feature>
<accession>A0A8K0JR73</accession>
<feature type="compositionally biased region" description="Polar residues" evidence="7">
    <location>
        <begin position="284"/>
        <end position="303"/>
    </location>
</feature>
<dbReference type="Proteomes" id="UP000812966">
    <property type="component" value="Unassembled WGS sequence"/>
</dbReference>
<feature type="region of interest" description="Disordered" evidence="7">
    <location>
        <begin position="1356"/>
        <end position="1378"/>
    </location>
</feature>
<dbReference type="GO" id="GO:0140588">
    <property type="term" value="P:chromatin looping"/>
    <property type="evidence" value="ECO:0007669"/>
    <property type="project" value="InterPro"/>
</dbReference>
<feature type="compositionally biased region" description="Acidic residues" evidence="7">
    <location>
        <begin position="448"/>
        <end position="475"/>
    </location>
</feature>
<comment type="similarity">
    <text evidence="2 6">Belongs to the SCC2/Nipped-B family.</text>
</comment>
<dbReference type="PANTHER" id="PTHR21704">
    <property type="entry name" value="NIPPED-B-LIKE PROTEIN DELANGIN SCC2-RELATED"/>
    <property type="match status" value="1"/>
</dbReference>
<keyword evidence="3 6" id="KW-0677">Repeat</keyword>
<organism evidence="9 10">
    <name type="scientific">Filobasidium floriforme</name>
    <dbReference type="NCBI Taxonomy" id="5210"/>
    <lineage>
        <taxon>Eukaryota</taxon>
        <taxon>Fungi</taxon>
        <taxon>Dikarya</taxon>
        <taxon>Basidiomycota</taxon>
        <taxon>Agaricomycotina</taxon>
        <taxon>Tremellomycetes</taxon>
        <taxon>Filobasidiales</taxon>
        <taxon>Filobasidiaceae</taxon>
        <taxon>Filobasidium</taxon>
    </lineage>
</organism>
<dbReference type="Gene3D" id="1.25.10.10">
    <property type="entry name" value="Leucine-rich Repeat Variant"/>
    <property type="match status" value="1"/>
</dbReference>
<keyword evidence="10" id="KW-1185">Reference proteome</keyword>
<gene>
    <name evidence="9" type="ORF">FFLO_00755</name>
</gene>
<evidence type="ECO:0000256" key="6">
    <source>
        <dbReference type="RuleBase" id="RU364107"/>
    </source>
</evidence>
<comment type="subcellular location">
    <subcellularLocation>
        <location evidence="1 6">Nucleus</location>
    </subcellularLocation>
</comment>
<feature type="region of interest" description="Disordered" evidence="7">
    <location>
        <begin position="435"/>
        <end position="516"/>
    </location>
</feature>
<dbReference type="PANTHER" id="PTHR21704:SF18">
    <property type="entry name" value="NIPPED-B-LIKE PROTEIN"/>
    <property type="match status" value="1"/>
</dbReference>
<evidence type="ECO:0000256" key="2">
    <source>
        <dbReference type="ARBA" id="ARBA00009252"/>
    </source>
</evidence>
<keyword evidence="4 6" id="KW-0539">Nucleus</keyword>
<feature type="compositionally biased region" description="Low complexity" evidence="7">
    <location>
        <begin position="181"/>
        <end position="203"/>
    </location>
</feature>
<dbReference type="GO" id="GO:0003682">
    <property type="term" value="F:chromatin binding"/>
    <property type="evidence" value="ECO:0007669"/>
    <property type="project" value="TreeGrafter"/>
</dbReference>
<dbReference type="GO" id="GO:0034087">
    <property type="term" value="P:establishment of mitotic sister chromatid cohesion"/>
    <property type="evidence" value="ECO:0007669"/>
    <property type="project" value="TreeGrafter"/>
</dbReference>
<feature type="compositionally biased region" description="Low complexity" evidence="7">
    <location>
        <begin position="1365"/>
        <end position="1376"/>
    </location>
</feature>
<feature type="region of interest" description="Disordered" evidence="7">
    <location>
        <begin position="366"/>
        <end position="422"/>
    </location>
</feature>
<dbReference type="InterPro" id="IPR016024">
    <property type="entry name" value="ARM-type_fold"/>
</dbReference>
<dbReference type="InterPro" id="IPR026003">
    <property type="entry name" value="Cohesin_HEAT"/>
</dbReference>
<protein>
    <recommendedName>
        <fullName evidence="6">Sister chromatid cohesion protein</fullName>
    </recommendedName>
</protein>
<dbReference type="EMBL" id="JABELV010000009">
    <property type="protein sequence ID" value="KAG7571243.1"/>
    <property type="molecule type" value="Genomic_DNA"/>
</dbReference>
<dbReference type="OrthoDB" id="418242at2759"/>
<dbReference type="Pfam" id="PF12830">
    <property type="entry name" value="Nipped-B_C"/>
    <property type="match status" value="1"/>
</dbReference>
<feature type="compositionally biased region" description="Polar residues" evidence="7">
    <location>
        <begin position="170"/>
        <end position="180"/>
    </location>
</feature>
<dbReference type="GO" id="GO:0071169">
    <property type="term" value="P:establishment of protein localization to chromatin"/>
    <property type="evidence" value="ECO:0007669"/>
    <property type="project" value="TreeGrafter"/>
</dbReference>
<keyword evidence="5 6" id="KW-0131">Cell cycle</keyword>
<feature type="region of interest" description="Disordered" evidence="7">
    <location>
        <begin position="266"/>
        <end position="333"/>
    </location>
</feature>
<dbReference type="InterPro" id="IPR011989">
    <property type="entry name" value="ARM-like"/>
</dbReference>
<feature type="domain" description="Sister chromatid cohesion C-terminal" evidence="8">
    <location>
        <begin position="1732"/>
        <end position="1912"/>
    </location>
</feature>
<evidence type="ECO:0000256" key="1">
    <source>
        <dbReference type="ARBA" id="ARBA00004123"/>
    </source>
</evidence>